<evidence type="ECO:0000313" key="3">
    <source>
        <dbReference type="Proteomes" id="UP000030671"/>
    </source>
</evidence>
<name>W4JSH0_HETIT</name>
<dbReference type="AlphaFoldDB" id="W4JSH0"/>
<feature type="non-terminal residue" evidence="2">
    <location>
        <position position="1"/>
    </location>
</feature>
<dbReference type="GeneID" id="20671448"/>
<dbReference type="Proteomes" id="UP000030671">
    <property type="component" value="Unassembled WGS sequence"/>
</dbReference>
<reference evidence="2 3" key="1">
    <citation type="journal article" date="2012" name="New Phytol.">
        <title>Insight into trade-off between wood decay and parasitism from the genome of a fungal forest pathogen.</title>
        <authorList>
            <person name="Olson A."/>
            <person name="Aerts A."/>
            <person name="Asiegbu F."/>
            <person name="Belbahri L."/>
            <person name="Bouzid O."/>
            <person name="Broberg A."/>
            <person name="Canback B."/>
            <person name="Coutinho P.M."/>
            <person name="Cullen D."/>
            <person name="Dalman K."/>
            <person name="Deflorio G."/>
            <person name="van Diepen L.T."/>
            <person name="Dunand C."/>
            <person name="Duplessis S."/>
            <person name="Durling M."/>
            <person name="Gonthier P."/>
            <person name="Grimwood J."/>
            <person name="Fossdal C.G."/>
            <person name="Hansson D."/>
            <person name="Henrissat B."/>
            <person name="Hietala A."/>
            <person name="Himmelstrand K."/>
            <person name="Hoffmeister D."/>
            <person name="Hogberg N."/>
            <person name="James T.Y."/>
            <person name="Karlsson M."/>
            <person name="Kohler A."/>
            <person name="Kues U."/>
            <person name="Lee Y.H."/>
            <person name="Lin Y.C."/>
            <person name="Lind M."/>
            <person name="Lindquist E."/>
            <person name="Lombard V."/>
            <person name="Lucas S."/>
            <person name="Lunden K."/>
            <person name="Morin E."/>
            <person name="Murat C."/>
            <person name="Park J."/>
            <person name="Raffaello T."/>
            <person name="Rouze P."/>
            <person name="Salamov A."/>
            <person name="Schmutz J."/>
            <person name="Solheim H."/>
            <person name="Stahlberg J."/>
            <person name="Velez H."/>
            <person name="de Vries R.P."/>
            <person name="Wiebenga A."/>
            <person name="Woodward S."/>
            <person name="Yakovlev I."/>
            <person name="Garbelotto M."/>
            <person name="Martin F."/>
            <person name="Grigoriev I.V."/>
            <person name="Stenlid J."/>
        </authorList>
    </citation>
    <scope>NUCLEOTIDE SEQUENCE [LARGE SCALE GENOMIC DNA]</scope>
    <source>
        <strain evidence="2 3">TC 32-1</strain>
    </source>
</reference>
<dbReference type="RefSeq" id="XP_009551405.1">
    <property type="nucleotide sequence ID" value="XM_009553110.1"/>
</dbReference>
<keyword evidence="3" id="KW-1185">Reference proteome</keyword>
<dbReference type="HOGENOM" id="CLU_163763_1_0_1"/>
<dbReference type="EMBL" id="KI925464">
    <property type="protein sequence ID" value="ETW76512.1"/>
    <property type="molecule type" value="Genomic_DNA"/>
</dbReference>
<evidence type="ECO:0000313" key="2">
    <source>
        <dbReference type="EMBL" id="ETW76512.1"/>
    </source>
</evidence>
<dbReference type="InParanoid" id="W4JSH0"/>
<evidence type="ECO:0000256" key="1">
    <source>
        <dbReference type="SAM" id="MobiDB-lite"/>
    </source>
</evidence>
<protein>
    <submittedName>
        <fullName evidence="2">Uncharacterized protein</fullName>
    </submittedName>
</protein>
<dbReference type="KEGG" id="hir:HETIRDRAFT_328857"/>
<feature type="region of interest" description="Disordered" evidence="1">
    <location>
        <begin position="1"/>
        <end position="20"/>
    </location>
</feature>
<proteinExistence type="predicted"/>
<organism evidence="2 3">
    <name type="scientific">Heterobasidion irregulare (strain TC 32-1)</name>
    <dbReference type="NCBI Taxonomy" id="747525"/>
    <lineage>
        <taxon>Eukaryota</taxon>
        <taxon>Fungi</taxon>
        <taxon>Dikarya</taxon>
        <taxon>Basidiomycota</taxon>
        <taxon>Agaricomycotina</taxon>
        <taxon>Agaricomycetes</taxon>
        <taxon>Russulales</taxon>
        <taxon>Bondarzewiaceae</taxon>
        <taxon>Heterobasidion</taxon>
        <taxon>Heterobasidion annosum species complex</taxon>
    </lineage>
</organism>
<gene>
    <name evidence="2" type="ORF">HETIRDRAFT_328857</name>
</gene>
<sequence length="69" mass="7501">VKCGQTDPSAAKHHSEGCGQSGGDQLCLVQVGIFSTHLVLFSISPKLPDYLSRTLAWVHAHQHERDCMA</sequence>
<accession>W4JSH0</accession>